<evidence type="ECO:0000313" key="2">
    <source>
        <dbReference type="Proteomes" id="UP000812277"/>
    </source>
</evidence>
<protein>
    <submittedName>
        <fullName evidence="1">Nucleotidyltransferase family protein</fullName>
    </submittedName>
</protein>
<dbReference type="PANTHER" id="PTHR39166:SF1">
    <property type="entry name" value="BLL1166 PROTEIN"/>
    <property type="match status" value="1"/>
</dbReference>
<proteinExistence type="predicted"/>
<dbReference type="InterPro" id="IPR009267">
    <property type="entry name" value="NTP_transf_6"/>
</dbReference>
<evidence type="ECO:0000313" key="1">
    <source>
        <dbReference type="EMBL" id="MBW7476920.1"/>
    </source>
</evidence>
<dbReference type="RefSeq" id="WP_219874174.1">
    <property type="nucleotide sequence ID" value="NZ_JAHZIJ010000018.1"/>
</dbReference>
<gene>
    <name evidence="1" type="ORF">K0T92_19565</name>
</gene>
<accession>A0ABS7DAK5</accession>
<keyword evidence="2" id="KW-1185">Reference proteome</keyword>
<dbReference type="EMBL" id="JAHZIJ010000018">
    <property type="protein sequence ID" value="MBW7476920.1"/>
    <property type="molecule type" value="Genomic_DNA"/>
</dbReference>
<name>A0ABS7DAK5_9BACL</name>
<reference evidence="1 2" key="1">
    <citation type="submission" date="2021-07" db="EMBL/GenBank/DDBJ databases">
        <title>Paenibacillus radiodurans sp. nov., isolated from the southeastern edge of Tengger Desert.</title>
        <authorList>
            <person name="Zhang G."/>
        </authorList>
    </citation>
    <scope>NUCLEOTIDE SEQUENCE [LARGE SCALE GENOMIC DNA]</scope>
    <source>
        <strain evidence="1 2">DT7-4</strain>
    </source>
</reference>
<dbReference type="Pfam" id="PF06042">
    <property type="entry name" value="NTP_transf_6"/>
    <property type="match status" value="1"/>
</dbReference>
<dbReference type="PANTHER" id="PTHR39166">
    <property type="entry name" value="BLL1166 PROTEIN"/>
    <property type="match status" value="1"/>
</dbReference>
<sequence>MTNEAENARLSPPADLQLENRFKQYIMKYDALMEDLRLVRELQLPQCYIAAGYIRNYIWDELHGYQRRERHNDIDVVYYDASEQSKERDEGLEQALIQATGNGKWSVKNQARMHIKSGDRPYRSTADALSRWPETATAVGARLNGNDSLELCCPHGLIDLFGMVVRRSPLFMDTTYYIGRVKGKGWQEQWPLLTIIEQ</sequence>
<dbReference type="Proteomes" id="UP000812277">
    <property type="component" value="Unassembled WGS sequence"/>
</dbReference>
<organism evidence="1 2">
    <name type="scientific">Paenibacillus oenotherae</name>
    <dbReference type="NCBI Taxonomy" id="1435645"/>
    <lineage>
        <taxon>Bacteria</taxon>
        <taxon>Bacillati</taxon>
        <taxon>Bacillota</taxon>
        <taxon>Bacilli</taxon>
        <taxon>Bacillales</taxon>
        <taxon>Paenibacillaceae</taxon>
        <taxon>Paenibacillus</taxon>
    </lineage>
</organism>
<comment type="caution">
    <text evidence="1">The sequence shown here is derived from an EMBL/GenBank/DDBJ whole genome shotgun (WGS) entry which is preliminary data.</text>
</comment>